<dbReference type="GO" id="GO:0000724">
    <property type="term" value="P:double-strand break repair via homologous recombination"/>
    <property type="evidence" value="ECO:0007669"/>
    <property type="project" value="TreeGrafter"/>
</dbReference>
<dbReference type="Proteomes" id="UP001385951">
    <property type="component" value="Unassembled WGS sequence"/>
</dbReference>
<feature type="region of interest" description="Disordered" evidence="1">
    <location>
        <begin position="331"/>
        <end position="353"/>
    </location>
</feature>
<feature type="region of interest" description="Disordered" evidence="1">
    <location>
        <begin position="395"/>
        <end position="487"/>
    </location>
</feature>
<dbReference type="GO" id="GO:0003887">
    <property type="term" value="F:DNA-directed DNA polymerase activity"/>
    <property type="evidence" value="ECO:0007669"/>
    <property type="project" value="TreeGrafter"/>
</dbReference>
<dbReference type="GO" id="GO:0005634">
    <property type="term" value="C:nucleus"/>
    <property type="evidence" value="ECO:0007669"/>
    <property type="project" value="TreeGrafter"/>
</dbReference>
<organism evidence="2 3">
    <name type="scientific">Cerrena zonata</name>
    <dbReference type="NCBI Taxonomy" id="2478898"/>
    <lineage>
        <taxon>Eukaryota</taxon>
        <taxon>Fungi</taxon>
        <taxon>Dikarya</taxon>
        <taxon>Basidiomycota</taxon>
        <taxon>Agaricomycotina</taxon>
        <taxon>Agaricomycetes</taxon>
        <taxon>Polyporales</taxon>
        <taxon>Cerrenaceae</taxon>
        <taxon>Cerrena</taxon>
    </lineage>
</organism>
<dbReference type="AlphaFoldDB" id="A0AAW0GN96"/>
<proteinExistence type="predicted"/>
<dbReference type="EMBL" id="JASBNA010000002">
    <property type="protein sequence ID" value="KAK7694650.1"/>
    <property type="molecule type" value="Genomic_DNA"/>
</dbReference>
<feature type="region of interest" description="Disordered" evidence="1">
    <location>
        <begin position="201"/>
        <end position="237"/>
    </location>
</feature>
<dbReference type="PANTHER" id="PTHR45812:SF1">
    <property type="entry name" value="DNA POLYMERASE ZETA CATALYTIC SUBUNIT"/>
    <property type="match status" value="1"/>
</dbReference>
<dbReference type="GO" id="GO:0042276">
    <property type="term" value="P:error-prone translesion synthesis"/>
    <property type="evidence" value="ECO:0007669"/>
    <property type="project" value="TreeGrafter"/>
</dbReference>
<sequence>MKTRFRTYESHLSYILQFLCDFGLYGCGWLSLSDAFKRSDNEIDEDDMSTATFKTSSYPREGPMPFEFDTAGYHILNRHNLAARNLHHELKIPGNQPPSEPLVISARELWEDERHRRAAKGLTPSPALPKDLSANSRCPDIQWVAEARWWEEIRKRIERERDQDVPLPSGAEWEKWVMTTFESVQALWNRPWRTWKPDLQKPTIPIRGNETTEDNPYAVLDSQEGNGEMAESADQDLRAEVDEDVLSSQDIRHLDDDVQWDPVDVQQDEDDMPDDTLANGEGNLTESPAPRASPTKSEPRTPTKGSAQDSDKSSAFHRAWSKLMKPTHTRFPSVVSETDSPLRPATSLLEENPKYASQYGPIYDSSPENPFLEQTFAMNDVTPTHDTKIHMLQKQLTGSAKHLRHSSGTPRSQSDEATSDTTDDSEDEPRKAEQYRLHESLTAENVDYDLEEEVERAQKRLKVAHEPEDDNPFAPSRTPEGSVAPPRYMRPVEQITASHAALSLS</sequence>
<evidence type="ECO:0000256" key="1">
    <source>
        <dbReference type="SAM" id="MobiDB-lite"/>
    </source>
</evidence>
<comment type="caution">
    <text evidence="2">The sequence shown here is derived from an EMBL/GenBank/DDBJ whole genome shotgun (WGS) entry which is preliminary data.</text>
</comment>
<accession>A0AAW0GN96</accession>
<name>A0AAW0GN96_9APHY</name>
<gene>
    <name evidence="2" type="ORF">QCA50_001837</name>
</gene>
<evidence type="ECO:0000313" key="3">
    <source>
        <dbReference type="Proteomes" id="UP001385951"/>
    </source>
</evidence>
<feature type="compositionally biased region" description="Basic and acidic residues" evidence="1">
    <location>
        <begin position="455"/>
        <end position="466"/>
    </location>
</feature>
<dbReference type="PANTHER" id="PTHR45812">
    <property type="entry name" value="DNA POLYMERASE ZETA CATALYTIC SUBUNIT"/>
    <property type="match status" value="1"/>
</dbReference>
<feature type="region of interest" description="Disordered" evidence="1">
    <location>
        <begin position="265"/>
        <end position="315"/>
    </location>
</feature>
<dbReference type="Gene3D" id="3.30.342.10">
    <property type="entry name" value="DNA Polymerase, chain B, domain 1"/>
    <property type="match status" value="1"/>
</dbReference>
<dbReference type="SUPFAM" id="SSF53098">
    <property type="entry name" value="Ribonuclease H-like"/>
    <property type="match status" value="1"/>
</dbReference>
<dbReference type="InterPro" id="IPR030559">
    <property type="entry name" value="PolZ_Rev3"/>
</dbReference>
<evidence type="ECO:0000313" key="2">
    <source>
        <dbReference type="EMBL" id="KAK7694650.1"/>
    </source>
</evidence>
<feature type="compositionally biased region" description="Basic and acidic residues" evidence="1">
    <location>
        <begin position="428"/>
        <end position="441"/>
    </location>
</feature>
<reference evidence="2 3" key="1">
    <citation type="submission" date="2022-09" db="EMBL/GenBank/DDBJ databases">
        <authorList>
            <person name="Palmer J.M."/>
        </authorList>
    </citation>
    <scope>NUCLEOTIDE SEQUENCE [LARGE SCALE GENOMIC DNA]</scope>
    <source>
        <strain evidence="2 3">DSM 7382</strain>
    </source>
</reference>
<feature type="compositionally biased region" description="Acidic residues" evidence="1">
    <location>
        <begin position="417"/>
        <end position="427"/>
    </location>
</feature>
<keyword evidence="3" id="KW-1185">Reference proteome</keyword>
<protein>
    <submittedName>
        <fullName evidence="2">Uncharacterized protein</fullName>
    </submittedName>
</protein>
<dbReference type="GO" id="GO:0016035">
    <property type="term" value="C:zeta DNA polymerase complex"/>
    <property type="evidence" value="ECO:0007669"/>
    <property type="project" value="InterPro"/>
</dbReference>
<dbReference type="InterPro" id="IPR012337">
    <property type="entry name" value="RNaseH-like_sf"/>
</dbReference>